<evidence type="ECO:0000259" key="1">
    <source>
        <dbReference type="Pfam" id="PF06985"/>
    </source>
</evidence>
<dbReference type="Pfam" id="PF06985">
    <property type="entry name" value="HET"/>
    <property type="match status" value="1"/>
</dbReference>
<keyword evidence="3" id="KW-1185">Reference proteome</keyword>
<comment type="caution">
    <text evidence="2">The sequence shown here is derived from an EMBL/GenBank/DDBJ whole genome shotgun (WGS) entry which is preliminary data.</text>
</comment>
<gene>
    <name evidence="2" type="ORF">GOMPHAMPRED_007627</name>
</gene>
<dbReference type="AlphaFoldDB" id="A0A8H3IDV3"/>
<sequence>MSSKNVATPDRVQPYQHDDLPTEQSFRITEILPGDVDSPISCLLHVANWSDHPEYEAVSYTWGDANVKAAVLCHGQRLEITASLYQALNHLKLSQRSRFLWTDALCTNQLNIPERGNQVNQMKKIYYNAKRVLIWLGPDSSDNKAKTALDLINRFADFICERLGVTMSDIHSIDDVYQKAVLRDRHKLPRPDRCGFTTDASWEPLIWFYSHKYFTRAWVIQEVNANENRLLHCGRKTIEWDRVHLVAAYFIMESAWSKHFGFSSTFCWWVLTVSGELRHHGSNWLHMLYLASNFSSADPRDIIYSLLGMIETSKGHELLRPDYGKGVLDVYRNCVKAAFLDFGTADVLLYTTDSGHPSWIPQWNRTMLFRNPFRFGKKLPWRPAGNTRVSWEIDEDLNVLSLAGVVVDVLEFVEPYNESYFGNASLESASGKESLKHKWQRILGMMELGLSQKPFTRNLLQAAATSFSFGLDENSDPGEEHDLLLRFIAYLKDLLDKETYEKYVPVGLSQEAAGASGHLFGKPVWDFDYPESSFFITKKKLVGCATSRNSPGDVLFIAHGSTYPLVLRPKQDHFLIKGFSWVSGIMRRSQEGWKGIKEPGAHGDLIIPLSQDRWVHMRGLVDDLKAVTLGQWLRDMTPFEEFIMTVMTMVVYLAAALANNSSTAGNLILLLLLLISGAWLELINGLAEGQSLYGRVLKVAGPPQAYTRRLDLVDELIKESGRDDWALGLGVISASRLNIDQGPKRAAL</sequence>
<evidence type="ECO:0000313" key="3">
    <source>
        <dbReference type="Proteomes" id="UP000664169"/>
    </source>
</evidence>
<name>A0A8H3IDV3_9LECA</name>
<dbReference type="Proteomes" id="UP000664169">
    <property type="component" value="Unassembled WGS sequence"/>
</dbReference>
<accession>A0A8H3IDV3</accession>
<organism evidence="2 3">
    <name type="scientific">Gomphillus americanus</name>
    <dbReference type="NCBI Taxonomy" id="1940652"/>
    <lineage>
        <taxon>Eukaryota</taxon>
        <taxon>Fungi</taxon>
        <taxon>Dikarya</taxon>
        <taxon>Ascomycota</taxon>
        <taxon>Pezizomycotina</taxon>
        <taxon>Lecanoromycetes</taxon>
        <taxon>OSLEUM clade</taxon>
        <taxon>Ostropomycetidae</taxon>
        <taxon>Ostropales</taxon>
        <taxon>Graphidaceae</taxon>
        <taxon>Gomphilloideae</taxon>
        <taxon>Gomphillus</taxon>
    </lineage>
</organism>
<dbReference type="EMBL" id="CAJPDQ010000007">
    <property type="protein sequence ID" value="CAF9912320.1"/>
    <property type="molecule type" value="Genomic_DNA"/>
</dbReference>
<protein>
    <recommendedName>
        <fullName evidence="1">Heterokaryon incompatibility domain-containing protein</fullName>
    </recommendedName>
</protein>
<dbReference type="InterPro" id="IPR052895">
    <property type="entry name" value="HetReg/Transcr_Mod"/>
</dbReference>
<evidence type="ECO:0000313" key="2">
    <source>
        <dbReference type="EMBL" id="CAF9912320.1"/>
    </source>
</evidence>
<dbReference type="InterPro" id="IPR010730">
    <property type="entry name" value="HET"/>
</dbReference>
<feature type="domain" description="Heterokaryon incompatibility" evidence="1">
    <location>
        <begin position="55"/>
        <end position="222"/>
    </location>
</feature>
<dbReference type="OrthoDB" id="2504919at2759"/>
<dbReference type="PANTHER" id="PTHR24148:SF64">
    <property type="entry name" value="HETEROKARYON INCOMPATIBILITY DOMAIN-CONTAINING PROTEIN"/>
    <property type="match status" value="1"/>
</dbReference>
<proteinExistence type="predicted"/>
<reference evidence="2" key="1">
    <citation type="submission" date="2021-03" db="EMBL/GenBank/DDBJ databases">
        <authorList>
            <person name="Tagirdzhanova G."/>
        </authorList>
    </citation>
    <scope>NUCLEOTIDE SEQUENCE</scope>
</reference>
<dbReference type="PANTHER" id="PTHR24148">
    <property type="entry name" value="ANKYRIN REPEAT DOMAIN-CONTAINING PROTEIN 39 HOMOLOG-RELATED"/>
    <property type="match status" value="1"/>
</dbReference>